<dbReference type="GeneID" id="54455653"/>
<feature type="non-terminal residue" evidence="1">
    <location>
        <position position="209"/>
    </location>
</feature>
<evidence type="ECO:0000313" key="2">
    <source>
        <dbReference type="Proteomes" id="UP000504636"/>
    </source>
</evidence>
<gene>
    <name evidence="1 3" type="ORF">BDZ99DRAFT_367371</name>
</gene>
<evidence type="ECO:0000313" key="3">
    <source>
        <dbReference type="RefSeq" id="XP_033581688.1"/>
    </source>
</evidence>
<dbReference type="PANTHER" id="PTHR42057:SF2">
    <property type="entry name" value="F-BOX DOMAIN PROTEIN (AFU_ORTHOLOGUE AFUA_4G00200)-RELATED"/>
    <property type="match status" value="1"/>
</dbReference>
<evidence type="ECO:0008006" key="4">
    <source>
        <dbReference type="Google" id="ProtNLM"/>
    </source>
</evidence>
<dbReference type="PANTHER" id="PTHR42057">
    <property type="entry name" value="F-BOX DOMAIN PROTEIN (AFU_ORTHOLOGUE AFUA_4G00200)"/>
    <property type="match status" value="1"/>
</dbReference>
<accession>A0A6A6Z367</accession>
<dbReference type="Proteomes" id="UP000504636">
    <property type="component" value="Unplaced"/>
</dbReference>
<proteinExistence type="predicted"/>
<dbReference type="OrthoDB" id="3878647at2759"/>
<keyword evidence="2" id="KW-1185">Reference proteome</keyword>
<dbReference type="Gene3D" id="3.80.10.10">
    <property type="entry name" value="Ribonuclease Inhibitor"/>
    <property type="match status" value="1"/>
</dbReference>
<reference evidence="3" key="2">
    <citation type="submission" date="2020-04" db="EMBL/GenBank/DDBJ databases">
        <authorList>
            <consortium name="NCBI Genome Project"/>
        </authorList>
    </citation>
    <scope>NUCLEOTIDE SEQUENCE</scope>
    <source>
        <strain evidence="3">CBS 304.34</strain>
    </source>
</reference>
<dbReference type="RefSeq" id="XP_033581688.1">
    <property type="nucleotide sequence ID" value="XM_033714760.1"/>
</dbReference>
<feature type="non-terminal residue" evidence="1">
    <location>
        <position position="1"/>
    </location>
</feature>
<dbReference type="InterPro" id="IPR032675">
    <property type="entry name" value="LRR_dom_sf"/>
</dbReference>
<dbReference type="EMBL" id="MU003694">
    <property type="protein sequence ID" value="KAF2814724.1"/>
    <property type="molecule type" value="Genomic_DNA"/>
</dbReference>
<reference evidence="1 3" key="1">
    <citation type="journal article" date="2020" name="Stud. Mycol.">
        <title>101 Dothideomycetes genomes: a test case for predicting lifestyles and emergence of pathogens.</title>
        <authorList>
            <person name="Haridas S."/>
            <person name="Albert R."/>
            <person name="Binder M."/>
            <person name="Bloem J."/>
            <person name="Labutti K."/>
            <person name="Salamov A."/>
            <person name="Andreopoulos B."/>
            <person name="Baker S."/>
            <person name="Barry K."/>
            <person name="Bills G."/>
            <person name="Bluhm B."/>
            <person name="Cannon C."/>
            <person name="Castanera R."/>
            <person name="Culley D."/>
            <person name="Daum C."/>
            <person name="Ezra D."/>
            <person name="Gonzalez J."/>
            <person name="Henrissat B."/>
            <person name="Kuo A."/>
            <person name="Liang C."/>
            <person name="Lipzen A."/>
            <person name="Lutzoni F."/>
            <person name="Magnuson J."/>
            <person name="Mondo S."/>
            <person name="Nolan M."/>
            <person name="Ohm R."/>
            <person name="Pangilinan J."/>
            <person name="Park H.-J."/>
            <person name="Ramirez L."/>
            <person name="Alfaro M."/>
            <person name="Sun H."/>
            <person name="Tritt A."/>
            <person name="Yoshinaga Y."/>
            <person name="Zwiers L.-H."/>
            <person name="Turgeon B."/>
            <person name="Goodwin S."/>
            <person name="Spatafora J."/>
            <person name="Crous P."/>
            <person name="Grigoriev I."/>
        </authorList>
    </citation>
    <scope>NUCLEOTIDE SEQUENCE</scope>
    <source>
        <strain evidence="1 3">CBS 304.34</strain>
    </source>
</reference>
<dbReference type="AlphaFoldDB" id="A0A6A6Z367"/>
<reference evidence="3" key="3">
    <citation type="submission" date="2025-04" db="UniProtKB">
        <authorList>
            <consortium name="RefSeq"/>
        </authorList>
    </citation>
    <scope>IDENTIFICATION</scope>
    <source>
        <strain evidence="3">CBS 304.34</strain>
    </source>
</reference>
<sequence>EAIAKVGQFKNLQSIELKYHSVCAAPGSGLGWPMDYHNTLGKYSPETTEFRTEVLGALMKALNGKHPASQVRSLTIENLQDISPKHITQSDDFKAVFSRLDSLALRIATEWHDARPESTLKLPDAHIIYGTELKDQWLRPVAHQLKKLALYGDNFWGYWPRCDLRSLHFPKLKSLFLGNMTFTHDWQLDWILTHADTLEELRLDHCPIV</sequence>
<dbReference type="SUPFAM" id="SSF52047">
    <property type="entry name" value="RNI-like"/>
    <property type="match status" value="1"/>
</dbReference>
<name>A0A6A6Z367_9PEZI</name>
<organism evidence="1">
    <name type="scientific">Mytilinidion resinicola</name>
    <dbReference type="NCBI Taxonomy" id="574789"/>
    <lineage>
        <taxon>Eukaryota</taxon>
        <taxon>Fungi</taxon>
        <taxon>Dikarya</taxon>
        <taxon>Ascomycota</taxon>
        <taxon>Pezizomycotina</taxon>
        <taxon>Dothideomycetes</taxon>
        <taxon>Pleosporomycetidae</taxon>
        <taxon>Mytilinidiales</taxon>
        <taxon>Mytilinidiaceae</taxon>
        <taxon>Mytilinidion</taxon>
    </lineage>
</organism>
<protein>
    <recommendedName>
        <fullName evidence="4">F-box domain-containing protein</fullName>
    </recommendedName>
</protein>
<evidence type="ECO:0000313" key="1">
    <source>
        <dbReference type="EMBL" id="KAF2814724.1"/>
    </source>
</evidence>